<dbReference type="RefSeq" id="WP_379877599.1">
    <property type="nucleotide sequence ID" value="NZ_JBHUIP010000013.1"/>
</dbReference>
<reference evidence="8" key="1">
    <citation type="journal article" date="2019" name="Int. J. Syst. Evol. Microbiol.">
        <title>The Global Catalogue of Microorganisms (GCM) 10K type strain sequencing project: providing services to taxonomists for standard genome sequencing and annotation.</title>
        <authorList>
            <consortium name="The Broad Institute Genomics Platform"/>
            <consortium name="The Broad Institute Genome Sequencing Center for Infectious Disease"/>
            <person name="Wu L."/>
            <person name="Ma J."/>
        </authorList>
    </citation>
    <scope>NUCLEOTIDE SEQUENCE [LARGE SCALE GENOMIC DNA]</scope>
    <source>
        <strain evidence="8">CGMCC 1.19062</strain>
    </source>
</reference>
<sequence length="524" mass="58771">MRWTSALLATAALTMVPLVAPSAKTFKWINDGDVVSMDPTYFNETFLLGFMQNIYEPLARRSKTLELEPALATKWEQVDPKTWRFTLRQGVKYHGGESFTADDVVFSLERARMDGSDVKSKLASIDTIKKVDDFTVDLITKVPDPLLPGQLGTVFILSKQWAEKNNAMKPTDVKKKEEGFITRNANGTGPFQLVTREPGVRTTLKANAAWWDKPEHNLTEVIFEPVPQASTRLQALLAGQADMVYTLSTQDIDRVKKEASLKMYEGPEMRTIFLGFDQKRDELEGSNIKGKNPFKDVRVRKAVYQAIDENAIVSRVMRNAATATGLMVAPTINGFDKEQNARFPFDPEASKKLLAEAGYPDGFEVLMDCPNDRYANDEQTCLAIVPMLKRIGITAKLTAQSKATYFPKILGRNSSFYLLGWTPDTYDSYNALFNLMATPGDGGRGAFNLGSWSNAKFDELTAKVQSETDQAKRNAMIKEAFQIHKDEVGHIPLHQTSLAWAAKKNIDLVQGPDNIFQWRWVKVN</sequence>
<dbReference type="CDD" id="cd08498">
    <property type="entry name" value="PBP2_NikA_DppA_OppA_like_2"/>
    <property type="match status" value="1"/>
</dbReference>
<dbReference type="PANTHER" id="PTHR30290:SF9">
    <property type="entry name" value="OLIGOPEPTIDE-BINDING PROTEIN APPA"/>
    <property type="match status" value="1"/>
</dbReference>
<accession>A0ABW5DVJ7</accession>
<feature type="chain" id="PRO_5045300718" evidence="5">
    <location>
        <begin position="21"/>
        <end position="524"/>
    </location>
</feature>
<evidence type="ECO:0000256" key="5">
    <source>
        <dbReference type="SAM" id="SignalP"/>
    </source>
</evidence>
<organism evidence="7 8">
    <name type="scientific">Lacibacterium aquatile</name>
    <dbReference type="NCBI Taxonomy" id="1168082"/>
    <lineage>
        <taxon>Bacteria</taxon>
        <taxon>Pseudomonadati</taxon>
        <taxon>Pseudomonadota</taxon>
        <taxon>Alphaproteobacteria</taxon>
        <taxon>Rhodospirillales</taxon>
        <taxon>Rhodospirillaceae</taxon>
    </lineage>
</organism>
<dbReference type="PANTHER" id="PTHR30290">
    <property type="entry name" value="PERIPLASMIC BINDING COMPONENT OF ABC TRANSPORTER"/>
    <property type="match status" value="1"/>
</dbReference>
<evidence type="ECO:0000313" key="7">
    <source>
        <dbReference type="EMBL" id="MFD2264510.1"/>
    </source>
</evidence>
<dbReference type="InterPro" id="IPR000914">
    <property type="entry name" value="SBP_5_dom"/>
</dbReference>
<feature type="signal peptide" evidence="5">
    <location>
        <begin position="1"/>
        <end position="20"/>
    </location>
</feature>
<dbReference type="Proteomes" id="UP001597295">
    <property type="component" value="Unassembled WGS sequence"/>
</dbReference>
<dbReference type="InterPro" id="IPR030678">
    <property type="entry name" value="Peptide/Ni-bd"/>
</dbReference>
<evidence type="ECO:0000256" key="1">
    <source>
        <dbReference type="ARBA" id="ARBA00004418"/>
    </source>
</evidence>
<keyword evidence="8" id="KW-1185">Reference proteome</keyword>
<gene>
    <name evidence="7" type="ORF">ACFSM5_16515</name>
</gene>
<dbReference type="SUPFAM" id="SSF53850">
    <property type="entry name" value="Periplasmic binding protein-like II"/>
    <property type="match status" value="1"/>
</dbReference>
<feature type="domain" description="Solute-binding protein family 5" evidence="6">
    <location>
        <begin position="66"/>
        <end position="439"/>
    </location>
</feature>
<proteinExistence type="inferred from homology"/>
<dbReference type="Gene3D" id="3.40.190.10">
    <property type="entry name" value="Periplasmic binding protein-like II"/>
    <property type="match status" value="1"/>
</dbReference>
<evidence type="ECO:0000259" key="6">
    <source>
        <dbReference type="Pfam" id="PF00496"/>
    </source>
</evidence>
<dbReference type="InterPro" id="IPR039424">
    <property type="entry name" value="SBP_5"/>
</dbReference>
<evidence type="ECO:0000256" key="4">
    <source>
        <dbReference type="ARBA" id="ARBA00022729"/>
    </source>
</evidence>
<dbReference type="Pfam" id="PF00496">
    <property type="entry name" value="SBP_bac_5"/>
    <property type="match status" value="1"/>
</dbReference>
<comment type="similarity">
    <text evidence="2">Belongs to the bacterial solute-binding protein 5 family.</text>
</comment>
<dbReference type="Gene3D" id="3.10.105.10">
    <property type="entry name" value="Dipeptide-binding Protein, Domain 3"/>
    <property type="match status" value="1"/>
</dbReference>
<evidence type="ECO:0000256" key="3">
    <source>
        <dbReference type="ARBA" id="ARBA00022448"/>
    </source>
</evidence>
<keyword evidence="4 5" id="KW-0732">Signal</keyword>
<evidence type="ECO:0000313" key="8">
    <source>
        <dbReference type="Proteomes" id="UP001597295"/>
    </source>
</evidence>
<dbReference type="PIRSF" id="PIRSF002741">
    <property type="entry name" value="MppA"/>
    <property type="match status" value="1"/>
</dbReference>
<dbReference type="Gene3D" id="3.90.76.10">
    <property type="entry name" value="Dipeptide-binding Protein, Domain 1"/>
    <property type="match status" value="1"/>
</dbReference>
<comment type="subcellular location">
    <subcellularLocation>
        <location evidence="1">Periplasm</location>
    </subcellularLocation>
</comment>
<dbReference type="EMBL" id="JBHUIP010000013">
    <property type="protein sequence ID" value="MFD2264510.1"/>
    <property type="molecule type" value="Genomic_DNA"/>
</dbReference>
<protein>
    <submittedName>
        <fullName evidence="7">ABC transporter substrate-binding protein</fullName>
    </submittedName>
</protein>
<comment type="caution">
    <text evidence="7">The sequence shown here is derived from an EMBL/GenBank/DDBJ whole genome shotgun (WGS) entry which is preliminary data.</text>
</comment>
<evidence type="ECO:0000256" key="2">
    <source>
        <dbReference type="ARBA" id="ARBA00005695"/>
    </source>
</evidence>
<keyword evidence="3" id="KW-0813">Transport</keyword>
<name>A0ABW5DVJ7_9PROT</name>